<evidence type="ECO:0000256" key="1">
    <source>
        <dbReference type="ARBA" id="ARBA00007992"/>
    </source>
</evidence>
<proteinExistence type="inferred from homology"/>
<protein>
    <recommendedName>
        <fullName evidence="6">FAD-binding domain-containing protein</fullName>
    </recommendedName>
</protein>
<accession>A0A9P6VVL1</accession>
<dbReference type="Pfam" id="PF01494">
    <property type="entry name" value="FAD_binding_3"/>
    <property type="match status" value="2"/>
</dbReference>
<organism evidence="7 8">
    <name type="scientific">Rhodotorula mucilaginosa</name>
    <name type="common">Yeast</name>
    <name type="synonym">Rhodotorula rubra</name>
    <dbReference type="NCBI Taxonomy" id="5537"/>
    <lineage>
        <taxon>Eukaryota</taxon>
        <taxon>Fungi</taxon>
        <taxon>Dikarya</taxon>
        <taxon>Basidiomycota</taxon>
        <taxon>Pucciniomycotina</taxon>
        <taxon>Microbotryomycetes</taxon>
        <taxon>Sporidiobolales</taxon>
        <taxon>Sporidiobolaceae</taxon>
        <taxon>Rhodotorula</taxon>
    </lineage>
</organism>
<dbReference type="PRINTS" id="PR00420">
    <property type="entry name" value="RNGMNOXGNASE"/>
</dbReference>
<dbReference type="SUPFAM" id="SSF51905">
    <property type="entry name" value="FAD/NAD(P)-binding domain"/>
    <property type="match status" value="1"/>
</dbReference>
<reference evidence="7 8" key="1">
    <citation type="submission" date="2020-11" db="EMBL/GenBank/DDBJ databases">
        <title>Kefir isolates.</title>
        <authorList>
            <person name="Marcisauskas S."/>
            <person name="Kim Y."/>
            <person name="Blasche S."/>
        </authorList>
    </citation>
    <scope>NUCLEOTIDE SEQUENCE [LARGE SCALE GENOMIC DNA]</scope>
    <source>
        <strain evidence="7 8">KR</strain>
    </source>
</reference>
<evidence type="ECO:0000313" key="7">
    <source>
        <dbReference type="EMBL" id="KAG0657036.1"/>
    </source>
</evidence>
<keyword evidence="8" id="KW-1185">Reference proteome</keyword>
<evidence type="ECO:0000256" key="3">
    <source>
        <dbReference type="ARBA" id="ARBA00022827"/>
    </source>
</evidence>
<dbReference type="GO" id="GO:0071949">
    <property type="term" value="F:FAD binding"/>
    <property type="evidence" value="ECO:0007669"/>
    <property type="project" value="InterPro"/>
</dbReference>
<dbReference type="InterPro" id="IPR050493">
    <property type="entry name" value="FAD-dep_Monooxygenase_BioMet"/>
</dbReference>
<dbReference type="SUPFAM" id="SSF54373">
    <property type="entry name" value="FAD-linked reductases, C-terminal domain"/>
    <property type="match status" value="1"/>
</dbReference>
<comment type="caution">
    <text evidence="7">The sequence shown here is derived from an EMBL/GenBank/DDBJ whole genome shotgun (WGS) entry which is preliminary data.</text>
</comment>
<evidence type="ECO:0000313" key="8">
    <source>
        <dbReference type="Proteomes" id="UP000777482"/>
    </source>
</evidence>
<keyword evidence="5" id="KW-0503">Monooxygenase</keyword>
<feature type="non-terminal residue" evidence="7">
    <location>
        <position position="1"/>
    </location>
</feature>
<dbReference type="Gene3D" id="3.50.50.60">
    <property type="entry name" value="FAD/NAD(P)-binding domain"/>
    <property type="match status" value="1"/>
</dbReference>
<dbReference type="InterPro" id="IPR036188">
    <property type="entry name" value="FAD/NAD-bd_sf"/>
</dbReference>
<evidence type="ECO:0000256" key="5">
    <source>
        <dbReference type="ARBA" id="ARBA00023033"/>
    </source>
</evidence>
<evidence type="ECO:0000256" key="2">
    <source>
        <dbReference type="ARBA" id="ARBA00022630"/>
    </source>
</evidence>
<sequence length="451" mass="48912">MPAAALPRAVLSNLSVGIVGAGIGGLATAVGLAGRGFKRVTVYESAPEVGEVGAGIQVAPNFCRVLSHFGVFDRLKAQAVRLEGANVRRYSDNETINSTSFASLEKEFGAPTYVVHRADLHQALLDRALELGATLQTNAHVENVDFDKTLLKLRGQPALSHDLIIAADGIKSGIRSQMMARRGEVDETIPTGEAAYRSGTEGTDRRTYRYPLDRRVDSPSSLACTNARTDPRSDIPLGPDAHVVAYPIKAQNAFNIVTTHISNTVGLTEDWTARASKDIMLKRFEGWTETLLKCLRLAPPGELVEWALRIHLPLTGWIDGNTVLLADAAHATLPHIAQGAAQAGEDAAVLSTLLAKCQSKEEVPAALRMYEKLRKPRADWAVEMARITGENLHMADGAAQKARDEALKRAATGGKSPDRWGDKETQRRLYGLDVVKQADQEYARLWTSSPL</sequence>
<keyword evidence="3" id="KW-0274">FAD</keyword>
<feature type="domain" description="FAD-binding" evidence="6">
    <location>
        <begin position="15"/>
        <end position="183"/>
    </location>
</feature>
<evidence type="ECO:0000259" key="6">
    <source>
        <dbReference type="Pfam" id="PF01494"/>
    </source>
</evidence>
<gene>
    <name evidence="7" type="ORF">C6P46_006698</name>
</gene>
<comment type="similarity">
    <text evidence="1">Belongs to the paxM FAD-dependent monooxygenase family.</text>
</comment>
<dbReference type="InterPro" id="IPR002938">
    <property type="entry name" value="FAD-bd"/>
</dbReference>
<dbReference type="PANTHER" id="PTHR13789:SF147">
    <property type="entry name" value="PUTATIVE (AFU_ORTHOLOGUE AFUA_2G01950)-RELATED"/>
    <property type="match status" value="1"/>
</dbReference>
<dbReference type="Proteomes" id="UP000777482">
    <property type="component" value="Unassembled WGS sequence"/>
</dbReference>
<dbReference type="EMBL" id="PUHQ01000087">
    <property type="protein sequence ID" value="KAG0657036.1"/>
    <property type="molecule type" value="Genomic_DNA"/>
</dbReference>
<dbReference type="AlphaFoldDB" id="A0A9P6VVL1"/>
<name>A0A9P6VVL1_RHOMI</name>
<dbReference type="OrthoDB" id="1878542at2759"/>
<dbReference type="GO" id="GO:0004497">
    <property type="term" value="F:monooxygenase activity"/>
    <property type="evidence" value="ECO:0007669"/>
    <property type="project" value="UniProtKB-KW"/>
</dbReference>
<keyword evidence="4" id="KW-0560">Oxidoreductase</keyword>
<dbReference type="PANTHER" id="PTHR13789">
    <property type="entry name" value="MONOOXYGENASE"/>
    <property type="match status" value="1"/>
</dbReference>
<feature type="domain" description="FAD-binding" evidence="6">
    <location>
        <begin position="316"/>
        <end position="383"/>
    </location>
</feature>
<evidence type="ECO:0000256" key="4">
    <source>
        <dbReference type="ARBA" id="ARBA00023002"/>
    </source>
</evidence>
<keyword evidence="2" id="KW-0285">Flavoprotein</keyword>